<evidence type="ECO:0000313" key="1">
    <source>
        <dbReference type="EMBL" id="CAG5033740.1"/>
    </source>
</evidence>
<evidence type="ECO:0000313" key="2">
    <source>
        <dbReference type="Proteomes" id="UP000691718"/>
    </source>
</evidence>
<dbReference type="OrthoDB" id="2499658at2759"/>
<dbReference type="Proteomes" id="UP000691718">
    <property type="component" value="Unassembled WGS sequence"/>
</dbReference>
<dbReference type="AlphaFoldDB" id="A0A8S3XN13"/>
<keyword evidence="2" id="KW-1185">Reference proteome</keyword>
<sequence length="137" mass="15395">MLQAWLQDNNSTNWSIGISFVQYQKNSSFHRTIKRTPYKALFEVDPQIGLLSQVPADLLNKLRTEEDPEKILNQQQCCSSATPAHNDELPVDYVNLQQPSCSWASQPSYASAAPEPIETCDRDLPVESVNLQQSASE</sequence>
<gene>
    <name evidence="1" type="ORF">PAPOLLO_LOCUS20179</name>
</gene>
<name>A0A8S3XN13_PARAO</name>
<accession>A0A8S3XN13</accession>
<dbReference type="EMBL" id="CAJQZP010001261">
    <property type="protein sequence ID" value="CAG5033740.1"/>
    <property type="molecule type" value="Genomic_DNA"/>
</dbReference>
<comment type="caution">
    <text evidence="1">The sequence shown here is derived from an EMBL/GenBank/DDBJ whole genome shotgun (WGS) entry which is preliminary data.</text>
</comment>
<protein>
    <submittedName>
        <fullName evidence="1">(apollo) hypothetical protein</fullName>
    </submittedName>
</protein>
<proteinExistence type="predicted"/>
<reference evidence="1" key="1">
    <citation type="submission" date="2021-04" db="EMBL/GenBank/DDBJ databases">
        <authorList>
            <person name="Tunstrom K."/>
        </authorList>
    </citation>
    <scope>NUCLEOTIDE SEQUENCE</scope>
</reference>
<organism evidence="1 2">
    <name type="scientific">Parnassius apollo</name>
    <name type="common">Apollo butterfly</name>
    <name type="synonym">Papilio apollo</name>
    <dbReference type="NCBI Taxonomy" id="110799"/>
    <lineage>
        <taxon>Eukaryota</taxon>
        <taxon>Metazoa</taxon>
        <taxon>Ecdysozoa</taxon>
        <taxon>Arthropoda</taxon>
        <taxon>Hexapoda</taxon>
        <taxon>Insecta</taxon>
        <taxon>Pterygota</taxon>
        <taxon>Neoptera</taxon>
        <taxon>Endopterygota</taxon>
        <taxon>Lepidoptera</taxon>
        <taxon>Glossata</taxon>
        <taxon>Ditrysia</taxon>
        <taxon>Papilionoidea</taxon>
        <taxon>Papilionidae</taxon>
        <taxon>Parnassiinae</taxon>
        <taxon>Parnassini</taxon>
        <taxon>Parnassius</taxon>
        <taxon>Parnassius</taxon>
    </lineage>
</organism>